<proteinExistence type="predicted"/>
<evidence type="ECO:0000313" key="2">
    <source>
        <dbReference type="WBParaSite" id="JU765_v2.g2042.t1"/>
    </source>
</evidence>
<protein>
    <submittedName>
        <fullName evidence="2">Nematode cuticle collagen N-terminal domain-containing protein</fullName>
    </submittedName>
</protein>
<accession>A0AC34QYV2</accession>
<sequence length="255" mass="26182">MKAAESAARRFIAVDDCIDERRESVYQFVIGGASLISIASLLTLCLIMPSLYAYVNNVSEFGRHDFSYCESATLDMQLEMDQMADRYQKQNRTRRAGNYGGYSPTLLAEIAPQFQECPACCVPGGRGPPGDPGLPGIPGAPGPDGAPGRPGATPNASCIPERIFEPPPCLPCPQGPIGPAGHPGFPGDPGDPGIPGPPGNDGEPGQPGEDGPSGEPGQPGGIGSQGDKGTTPEARIVPGPPGEPGEPGPWGPPGH</sequence>
<dbReference type="Proteomes" id="UP000887576">
    <property type="component" value="Unplaced"/>
</dbReference>
<name>A0AC34QYV2_9BILA</name>
<reference evidence="2" key="1">
    <citation type="submission" date="2022-11" db="UniProtKB">
        <authorList>
            <consortium name="WormBaseParasite"/>
        </authorList>
    </citation>
    <scope>IDENTIFICATION</scope>
</reference>
<dbReference type="WBParaSite" id="JU765_v2.g2042.t1">
    <property type="protein sequence ID" value="JU765_v2.g2042.t1"/>
    <property type="gene ID" value="JU765_v2.g2042"/>
</dbReference>
<evidence type="ECO:0000313" key="1">
    <source>
        <dbReference type="Proteomes" id="UP000887576"/>
    </source>
</evidence>
<organism evidence="1 2">
    <name type="scientific">Panagrolaimus sp. JU765</name>
    <dbReference type="NCBI Taxonomy" id="591449"/>
    <lineage>
        <taxon>Eukaryota</taxon>
        <taxon>Metazoa</taxon>
        <taxon>Ecdysozoa</taxon>
        <taxon>Nematoda</taxon>
        <taxon>Chromadorea</taxon>
        <taxon>Rhabditida</taxon>
        <taxon>Tylenchina</taxon>
        <taxon>Panagrolaimomorpha</taxon>
        <taxon>Panagrolaimoidea</taxon>
        <taxon>Panagrolaimidae</taxon>
        <taxon>Panagrolaimus</taxon>
    </lineage>
</organism>